<dbReference type="Pfam" id="PF14289">
    <property type="entry name" value="DUF4369"/>
    <property type="match status" value="1"/>
</dbReference>
<evidence type="ECO:0000256" key="2">
    <source>
        <dbReference type="SAM" id="SignalP"/>
    </source>
</evidence>
<name>A0A2W7RHZ5_9BACT</name>
<dbReference type="CDD" id="cd02966">
    <property type="entry name" value="TlpA_like_family"/>
    <property type="match status" value="1"/>
</dbReference>
<dbReference type="InterPro" id="IPR036249">
    <property type="entry name" value="Thioredoxin-like_sf"/>
</dbReference>
<organism evidence="4 5">
    <name type="scientific">Hydrotalea sandarakina</name>
    <dbReference type="NCBI Taxonomy" id="1004304"/>
    <lineage>
        <taxon>Bacteria</taxon>
        <taxon>Pseudomonadati</taxon>
        <taxon>Bacteroidota</taxon>
        <taxon>Chitinophagia</taxon>
        <taxon>Chitinophagales</taxon>
        <taxon>Chitinophagaceae</taxon>
        <taxon>Hydrotalea</taxon>
    </lineage>
</organism>
<dbReference type="GO" id="GO:0016209">
    <property type="term" value="F:antioxidant activity"/>
    <property type="evidence" value="ECO:0007669"/>
    <property type="project" value="InterPro"/>
</dbReference>
<keyword evidence="5" id="KW-1185">Reference proteome</keyword>
<dbReference type="Gene3D" id="3.40.30.10">
    <property type="entry name" value="Glutaredoxin"/>
    <property type="match status" value="1"/>
</dbReference>
<dbReference type="PROSITE" id="PS51352">
    <property type="entry name" value="THIOREDOXIN_2"/>
    <property type="match status" value="1"/>
</dbReference>
<dbReference type="Pfam" id="PF17127">
    <property type="entry name" value="DUF5106"/>
    <property type="match status" value="1"/>
</dbReference>
<feature type="chain" id="PRO_5015932337" evidence="2">
    <location>
        <begin position="21"/>
        <end position="487"/>
    </location>
</feature>
<dbReference type="PANTHER" id="PTHR42852:SF17">
    <property type="entry name" value="THIOREDOXIN-LIKE PROTEIN HI_1115"/>
    <property type="match status" value="1"/>
</dbReference>
<dbReference type="SUPFAM" id="SSF52833">
    <property type="entry name" value="Thioredoxin-like"/>
    <property type="match status" value="1"/>
</dbReference>
<keyword evidence="2" id="KW-0732">Signal</keyword>
<sequence>MKNLYLAFCISLVTLVNVCAQTNKSNNINTTGHNIHIQLKPYKNTTIYLGTYYGKGKTLADSAYLNSNSEGAFKGTKPLTEGIYFVVSPQYTIQFEVLVGKQQHFSIVADSANKLQPVITGSPDNTLFLQYSQESYKLGSDIDALQKQLAQQHNHTDSVKIESEIKTASQKLHQARENIIHQHPQSLLAFLLQAMQRPEIPAIPVVNGKPDSLYPFRYVKEHYWDDVLFNDDRLLHTPFFEPKLDDYFKYYVSPEPDSIINEVNYILLSARTGKEIYPYLLTKFTNKYLNPEYMGQDKVFLFLYENFYAKGDTVILNAESKKMITDRAYSMMANQIGAAAPELNLTDTAGKNISLYSLKAPFTVVVFWDPTCGHCKEELPRIDSIYKAKWKAMGVKLYSVNVNEARMDDLKQFVNDHHFSPDWILTYQTKAARQAEQIANEPNYRQLYDVFKTPTLYLLDADKHIIAKQLTIEQIDNLMQVKRTPKQ</sequence>
<gene>
    <name evidence="4" type="ORF">LX80_02590</name>
</gene>
<comment type="caution">
    <text evidence="4">The sequence shown here is derived from an EMBL/GenBank/DDBJ whole genome shotgun (WGS) entry which is preliminary data.</text>
</comment>
<evidence type="ECO:0000259" key="3">
    <source>
        <dbReference type="PROSITE" id="PS51352"/>
    </source>
</evidence>
<feature type="signal peptide" evidence="2">
    <location>
        <begin position="1"/>
        <end position="20"/>
    </location>
</feature>
<dbReference type="GO" id="GO:0016491">
    <property type="term" value="F:oxidoreductase activity"/>
    <property type="evidence" value="ECO:0007669"/>
    <property type="project" value="InterPro"/>
</dbReference>
<protein>
    <submittedName>
        <fullName evidence="4">Thiol-disulfide isomerase/thioredoxin</fullName>
    </submittedName>
</protein>
<dbReference type="InterPro" id="IPR013766">
    <property type="entry name" value="Thioredoxin_domain"/>
</dbReference>
<dbReference type="GO" id="GO:0016853">
    <property type="term" value="F:isomerase activity"/>
    <property type="evidence" value="ECO:0007669"/>
    <property type="project" value="UniProtKB-KW"/>
</dbReference>
<dbReference type="AlphaFoldDB" id="A0A2W7RHZ5"/>
<proteinExistence type="predicted"/>
<keyword evidence="1" id="KW-0676">Redox-active center</keyword>
<dbReference type="InterPro" id="IPR033395">
    <property type="entry name" value="DUF5106"/>
</dbReference>
<feature type="domain" description="Thioredoxin" evidence="3">
    <location>
        <begin position="334"/>
        <end position="480"/>
    </location>
</feature>
<dbReference type="InterPro" id="IPR000866">
    <property type="entry name" value="AhpC/TSA"/>
</dbReference>
<dbReference type="InterPro" id="IPR017937">
    <property type="entry name" value="Thioredoxin_CS"/>
</dbReference>
<dbReference type="RefSeq" id="WP_170120462.1">
    <property type="nucleotide sequence ID" value="NZ_QKZV01000011.1"/>
</dbReference>
<accession>A0A2W7RHZ5</accession>
<dbReference type="PROSITE" id="PS00194">
    <property type="entry name" value="THIOREDOXIN_1"/>
    <property type="match status" value="1"/>
</dbReference>
<dbReference type="PANTHER" id="PTHR42852">
    <property type="entry name" value="THIOL:DISULFIDE INTERCHANGE PROTEIN DSBE"/>
    <property type="match status" value="1"/>
</dbReference>
<evidence type="ECO:0000256" key="1">
    <source>
        <dbReference type="ARBA" id="ARBA00023284"/>
    </source>
</evidence>
<reference evidence="4 5" key="1">
    <citation type="submission" date="2018-06" db="EMBL/GenBank/DDBJ databases">
        <title>Genomic Encyclopedia of Archaeal and Bacterial Type Strains, Phase II (KMG-II): from individual species to whole genera.</title>
        <authorList>
            <person name="Goeker M."/>
        </authorList>
    </citation>
    <scope>NUCLEOTIDE SEQUENCE [LARGE SCALE GENOMIC DNA]</scope>
    <source>
        <strain evidence="4 5">DSM 23241</strain>
    </source>
</reference>
<dbReference type="Pfam" id="PF00578">
    <property type="entry name" value="AhpC-TSA"/>
    <property type="match status" value="1"/>
</dbReference>
<evidence type="ECO:0000313" key="5">
    <source>
        <dbReference type="Proteomes" id="UP000249720"/>
    </source>
</evidence>
<dbReference type="Proteomes" id="UP000249720">
    <property type="component" value="Unassembled WGS sequence"/>
</dbReference>
<evidence type="ECO:0000313" key="4">
    <source>
        <dbReference type="EMBL" id="PZX60024.1"/>
    </source>
</evidence>
<dbReference type="InterPro" id="IPR050553">
    <property type="entry name" value="Thioredoxin_ResA/DsbE_sf"/>
</dbReference>
<keyword evidence="4" id="KW-0413">Isomerase</keyword>
<dbReference type="InterPro" id="IPR025380">
    <property type="entry name" value="DUF4369"/>
</dbReference>
<dbReference type="EMBL" id="QKZV01000011">
    <property type="protein sequence ID" value="PZX60024.1"/>
    <property type="molecule type" value="Genomic_DNA"/>
</dbReference>